<evidence type="ECO:0000313" key="4">
    <source>
        <dbReference type="EMBL" id="GAG85795.1"/>
    </source>
</evidence>
<evidence type="ECO:0000256" key="2">
    <source>
        <dbReference type="ARBA" id="ARBA00022679"/>
    </source>
</evidence>
<accession>X1AST5</accession>
<dbReference type="Pfam" id="PF01555">
    <property type="entry name" value="N6_N4_Mtase"/>
    <property type="match status" value="1"/>
</dbReference>
<evidence type="ECO:0000259" key="3">
    <source>
        <dbReference type="Pfam" id="PF01555"/>
    </source>
</evidence>
<dbReference type="EMBL" id="BART01015538">
    <property type="protein sequence ID" value="GAG85795.1"/>
    <property type="molecule type" value="Genomic_DNA"/>
</dbReference>
<keyword evidence="2" id="KW-0808">Transferase</keyword>
<dbReference type="GO" id="GO:0003677">
    <property type="term" value="F:DNA binding"/>
    <property type="evidence" value="ECO:0007669"/>
    <property type="project" value="InterPro"/>
</dbReference>
<dbReference type="PRINTS" id="PR00508">
    <property type="entry name" value="S21N4MTFRASE"/>
</dbReference>
<dbReference type="GO" id="GO:0032259">
    <property type="term" value="P:methylation"/>
    <property type="evidence" value="ECO:0007669"/>
    <property type="project" value="UniProtKB-KW"/>
</dbReference>
<evidence type="ECO:0000256" key="1">
    <source>
        <dbReference type="ARBA" id="ARBA00022603"/>
    </source>
</evidence>
<keyword evidence="1" id="KW-0489">Methyltransferase</keyword>
<sequence>AVFPEKLCEKPIKAGCPEEVCKKCGKARVRIVEKEKAPPEVFTNKNTPSDAYTGSYVGGKMRGQGQKLQNWREAHPPKTIGWTSCECNAGFEGGVVLDPFCGAGTALYVAKQLRRRYIGIDIKQEYCDMTMKRLAQGVL</sequence>
<dbReference type="InterPro" id="IPR001091">
    <property type="entry name" value="RM_Methyltransferase"/>
</dbReference>
<proteinExistence type="predicted"/>
<reference evidence="4" key="1">
    <citation type="journal article" date="2014" name="Front. Microbiol.">
        <title>High frequency of phylogenetically diverse reductive dehalogenase-homologous genes in deep subseafloor sedimentary metagenomes.</title>
        <authorList>
            <person name="Kawai M."/>
            <person name="Futagami T."/>
            <person name="Toyoda A."/>
            <person name="Takaki Y."/>
            <person name="Nishi S."/>
            <person name="Hori S."/>
            <person name="Arai W."/>
            <person name="Tsubouchi T."/>
            <person name="Morono Y."/>
            <person name="Uchiyama I."/>
            <person name="Ito T."/>
            <person name="Fujiyama A."/>
            <person name="Inagaki F."/>
            <person name="Takami H."/>
        </authorList>
    </citation>
    <scope>NUCLEOTIDE SEQUENCE</scope>
    <source>
        <strain evidence="4">Expedition CK06-06</strain>
    </source>
</reference>
<dbReference type="InterPro" id="IPR029063">
    <property type="entry name" value="SAM-dependent_MTases_sf"/>
</dbReference>
<gene>
    <name evidence="4" type="ORF">S01H4_30150</name>
</gene>
<dbReference type="GO" id="GO:0008170">
    <property type="term" value="F:N-methyltransferase activity"/>
    <property type="evidence" value="ECO:0007669"/>
    <property type="project" value="InterPro"/>
</dbReference>
<dbReference type="AlphaFoldDB" id="X1AST5"/>
<comment type="caution">
    <text evidence="4">The sequence shown here is derived from an EMBL/GenBank/DDBJ whole genome shotgun (WGS) entry which is preliminary data.</text>
</comment>
<name>X1AST5_9ZZZZ</name>
<feature type="non-terminal residue" evidence="4">
    <location>
        <position position="1"/>
    </location>
</feature>
<dbReference type="SUPFAM" id="SSF53335">
    <property type="entry name" value="S-adenosyl-L-methionine-dependent methyltransferases"/>
    <property type="match status" value="1"/>
</dbReference>
<feature type="domain" description="DNA methylase N-4/N-6" evidence="3">
    <location>
        <begin position="92"/>
        <end position="131"/>
    </location>
</feature>
<organism evidence="4">
    <name type="scientific">marine sediment metagenome</name>
    <dbReference type="NCBI Taxonomy" id="412755"/>
    <lineage>
        <taxon>unclassified sequences</taxon>
        <taxon>metagenomes</taxon>
        <taxon>ecological metagenomes</taxon>
    </lineage>
</organism>
<protein>
    <recommendedName>
        <fullName evidence="3">DNA methylase N-4/N-6 domain-containing protein</fullName>
    </recommendedName>
</protein>
<dbReference type="Gene3D" id="3.40.50.150">
    <property type="entry name" value="Vaccinia Virus protein VP39"/>
    <property type="match status" value="1"/>
</dbReference>
<dbReference type="InterPro" id="IPR002941">
    <property type="entry name" value="DNA_methylase_N4/N6"/>
</dbReference>